<comment type="similarity">
    <text evidence="2">Belongs to the TDE1 family.</text>
</comment>
<dbReference type="PANTHER" id="PTHR10383:SF9">
    <property type="entry name" value="SERINE INCORPORATOR, ISOFORM F"/>
    <property type="match status" value="1"/>
</dbReference>
<feature type="transmembrane region" description="Helical" evidence="6">
    <location>
        <begin position="84"/>
        <end position="103"/>
    </location>
</feature>
<accession>A0AAD3HIR1</accession>
<comment type="caution">
    <text evidence="7">The sequence shown here is derived from an EMBL/GenBank/DDBJ whole genome shotgun (WGS) entry which is preliminary data.</text>
</comment>
<feature type="transmembrane region" description="Helical" evidence="6">
    <location>
        <begin position="288"/>
        <end position="307"/>
    </location>
</feature>
<evidence type="ECO:0008006" key="9">
    <source>
        <dbReference type="Google" id="ProtNLM"/>
    </source>
</evidence>
<keyword evidence="4 6" id="KW-1133">Transmembrane helix</keyword>
<dbReference type="Proteomes" id="UP001054857">
    <property type="component" value="Unassembled WGS sequence"/>
</dbReference>
<reference evidence="7 8" key="1">
    <citation type="journal article" date="2021" name="Sci. Rep.">
        <title>Genome sequencing of the multicellular alga Astrephomene provides insights into convergent evolution of germ-soma differentiation.</title>
        <authorList>
            <person name="Yamashita S."/>
            <person name="Yamamoto K."/>
            <person name="Matsuzaki R."/>
            <person name="Suzuki S."/>
            <person name="Yamaguchi H."/>
            <person name="Hirooka S."/>
            <person name="Minakuchi Y."/>
            <person name="Miyagishima S."/>
            <person name="Kawachi M."/>
            <person name="Toyoda A."/>
            <person name="Nozaki H."/>
        </authorList>
    </citation>
    <scope>NUCLEOTIDE SEQUENCE [LARGE SCALE GENOMIC DNA]</scope>
    <source>
        <strain evidence="7 8">NIES-4017</strain>
    </source>
</reference>
<sequence>MFLGGYLGSCAAQLATFAACTACQCASREVLRHSARVAWSVLFFLAMIAAWVLRDFATPLLQKIPWIVKGVSQDDMDKWFGQQAVYRVSMGNFLFFACMSLAMVGVKYRGDKRDRYLHHGHPLLKLGMWLLFTMLPFFFPNDVLNIYSWAARIGSGIFLIIQMIILLDFVQCWNDSWVAAGEDDERWLYGLMGLTCTAYTGTLTLAGLMYYWFKPAGAGSCSLNIALITLTLVLVAGFSGLSLARQGSIFPASAVALYAAYLCFSALQSEPRDYACNGLAHRLTAASGGTLAVGMLFTLASVVYAAFRAGSNTALFTLEGSEAAPETAAERQALLAAEEGGGTSAGLDGVPDVAEATRQAVTGEAGRTPQQQQDAAALAPVSYNYSFFHLIFALASMYIAMLMTGWGSEVQAKDRIDIGWTSVWVKTGAQWATALLYMWTLLAPALFPDRDFS</sequence>
<keyword evidence="5 6" id="KW-0472">Membrane</keyword>
<evidence type="ECO:0000313" key="8">
    <source>
        <dbReference type="Proteomes" id="UP001054857"/>
    </source>
</evidence>
<name>A0AAD3HIR1_9CHLO</name>
<evidence type="ECO:0000256" key="6">
    <source>
        <dbReference type="SAM" id="Phobius"/>
    </source>
</evidence>
<evidence type="ECO:0000313" key="7">
    <source>
        <dbReference type="EMBL" id="GFR42829.1"/>
    </source>
</evidence>
<feature type="transmembrane region" description="Helical" evidence="6">
    <location>
        <begin position="387"/>
        <end position="407"/>
    </location>
</feature>
<dbReference type="AlphaFoldDB" id="A0AAD3HIR1"/>
<organism evidence="7 8">
    <name type="scientific">Astrephomene gubernaculifera</name>
    <dbReference type="NCBI Taxonomy" id="47775"/>
    <lineage>
        <taxon>Eukaryota</taxon>
        <taxon>Viridiplantae</taxon>
        <taxon>Chlorophyta</taxon>
        <taxon>core chlorophytes</taxon>
        <taxon>Chlorophyceae</taxon>
        <taxon>CS clade</taxon>
        <taxon>Chlamydomonadales</taxon>
        <taxon>Astrephomenaceae</taxon>
        <taxon>Astrephomene</taxon>
    </lineage>
</organism>
<gene>
    <name evidence="7" type="ORF">Agub_g3786</name>
</gene>
<evidence type="ECO:0000256" key="3">
    <source>
        <dbReference type="ARBA" id="ARBA00022692"/>
    </source>
</evidence>
<dbReference type="GO" id="GO:0016020">
    <property type="term" value="C:membrane"/>
    <property type="evidence" value="ECO:0007669"/>
    <property type="project" value="UniProtKB-SubCell"/>
</dbReference>
<feature type="transmembrane region" description="Helical" evidence="6">
    <location>
        <begin position="35"/>
        <end position="53"/>
    </location>
</feature>
<feature type="transmembrane region" description="Helical" evidence="6">
    <location>
        <begin position="225"/>
        <end position="243"/>
    </location>
</feature>
<protein>
    <recommendedName>
        <fullName evidence="9">Serine incorporator</fullName>
    </recommendedName>
</protein>
<evidence type="ECO:0000256" key="2">
    <source>
        <dbReference type="ARBA" id="ARBA00006665"/>
    </source>
</evidence>
<evidence type="ECO:0000256" key="1">
    <source>
        <dbReference type="ARBA" id="ARBA00004141"/>
    </source>
</evidence>
<feature type="transmembrane region" description="Helical" evidence="6">
    <location>
        <begin position="187"/>
        <end position="213"/>
    </location>
</feature>
<dbReference type="InterPro" id="IPR005016">
    <property type="entry name" value="TDE1/TMS"/>
</dbReference>
<proteinExistence type="inferred from homology"/>
<keyword evidence="8" id="KW-1185">Reference proteome</keyword>
<evidence type="ECO:0000256" key="5">
    <source>
        <dbReference type="ARBA" id="ARBA00023136"/>
    </source>
</evidence>
<comment type="subcellular location">
    <subcellularLocation>
        <location evidence="1">Membrane</location>
        <topology evidence="1">Multi-pass membrane protein</topology>
    </subcellularLocation>
</comment>
<dbReference type="Pfam" id="PF03348">
    <property type="entry name" value="Serinc"/>
    <property type="match status" value="1"/>
</dbReference>
<dbReference type="PANTHER" id="PTHR10383">
    <property type="entry name" value="SERINE INCORPORATOR"/>
    <property type="match status" value="1"/>
</dbReference>
<feature type="transmembrane region" description="Helical" evidence="6">
    <location>
        <begin position="249"/>
        <end position="267"/>
    </location>
</feature>
<feature type="transmembrane region" description="Helical" evidence="6">
    <location>
        <begin position="146"/>
        <end position="167"/>
    </location>
</feature>
<feature type="transmembrane region" description="Helical" evidence="6">
    <location>
        <begin position="123"/>
        <end position="139"/>
    </location>
</feature>
<evidence type="ECO:0000256" key="4">
    <source>
        <dbReference type="ARBA" id="ARBA00022989"/>
    </source>
</evidence>
<feature type="transmembrane region" description="Helical" evidence="6">
    <location>
        <begin position="428"/>
        <end position="447"/>
    </location>
</feature>
<dbReference type="EMBL" id="BMAR01000004">
    <property type="protein sequence ID" value="GFR42829.1"/>
    <property type="molecule type" value="Genomic_DNA"/>
</dbReference>
<keyword evidence="3 6" id="KW-0812">Transmembrane</keyword>